<feature type="transmembrane region" description="Helical" evidence="6">
    <location>
        <begin position="216"/>
        <end position="238"/>
    </location>
</feature>
<evidence type="ECO:0000256" key="5">
    <source>
        <dbReference type="ARBA" id="ARBA00023136"/>
    </source>
</evidence>
<name>A0A840I376_9PROT</name>
<dbReference type="InterPro" id="IPR011701">
    <property type="entry name" value="MFS"/>
</dbReference>
<evidence type="ECO:0000256" key="1">
    <source>
        <dbReference type="ARBA" id="ARBA00004651"/>
    </source>
</evidence>
<keyword evidence="3 6" id="KW-0812">Transmembrane</keyword>
<dbReference type="PROSITE" id="PS50850">
    <property type="entry name" value="MFS"/>
    <property type="match status" value="1"/>
</dbReference>
<evidence type="ECO:0000259" key="7">
    <source>
        <dbReference type="PROSITE" id="PS50850"/>
    </source>
</evidence>
<keyword evidence="2" id="KW-1003">Cell membrane</keyword>
<keyword evidence="4 6" id="KW-1133">Transmembrane helix</keyword>
<comment type="subcellular location">
    <subcellularLocation>
        <location evidence="1">Cell membrane</location>
        <topology evidence="1">Multi-pass membrane protein</topology>
    </subcellularLocation>
</comment>
<feature type="transmembrane region" description="Helical" evidence="6">
    <location>
        <begin position="306"/>
        <end position="328"/>
    </location>
</feature>
<comment type="caution">
    <text evidence="8">The sequence shown here is derived from an EMBL/GenBank/DDBJ whole genome shotgun (WGS) entry which is preliminary data.</text>
</comment>
<dbReference type="GO" id="GO:0022857">
    <property type="term" value="F:transmembrane transporter activity"/>
    <property type="evidence" value="ECO:0007669"/>
    <property type="project" value="InterPro"/>
</dbReference>
<evidence type="ECO:0000256" key="6">
    <source>
        <dbReference type="SAM" id="Phobius"/>
    </source>
</evidence>
<dbReference type="PANTHER" id="PTHR43124:SF3">
    <property type="entry name" value="CHLORAMPHENICOL EFFLUX PUMP RV0191"/>
    <property type="match status" value="1"/>
</dbReference>
<feature type="transmembrane region" description="Helical" evidence="6">
    <location>
        <begin position="340"/>
        <end position="359"/>
    </location>
</feature>
<dbReference type="InterPro" id="IPR036259">
    <property type="entry name" value="MFS_trans_sf"/>
</dbReference>
<evidence type="ECO:0000313" key="8">
    <source>
        <dbReference type="EMBL" id="MBB4659299.1"/>
    </source>
</evidence>
<gene>
    <name evidence="8" type="ORF">GGQ59_001824</name>
</gene>
<dbReference type="RefSeq" id="WP_221400966.1">
    <property type="nucleotide sequence ID" value="NZ_JACHOB010000003.1"/>
</dbReference>
<feature type="transmembrane region" description="Helical" evidence="6">
    <location>
        <begin position="12"/>
        <end position="35"/>
    </location>
</feature>
<dbReference type="InterPro" id="IPR050189">
    <property type="entry name" value="MFS_Efflux_Transporters"/>
</dbReference>
<dbReference type="PANTHER" id="PTHR43124">
    <property type="entry name" value="PURINE EFFLUX PUMP PBUE"/>
    <property type="match status" value="1"/>
</dbReference>
<evidence type="ECO:0000256" key="4">
    <source>
        <dbReference type="ARBA" id="ARBA00022989"/>
    </source>
</evidence>
<feature type="transmembrane region" description="Helical" evidence="6">
    <location>
        <begin position="167"/>
        <end position="186"/>
    </location>
</feature>
<dbReference type="Pfam" id="PF07690">
    <property type="entry name" value="MFS_1"/>
    <property type="match status" value="1"/>
</dbReference>
<feature type="transmembrane region" description="Helical" evidence="6">
    <location>
        <begin position="282"/>
        <end position="300"/>
    </location>
</feature>
<feature type="transmembrane region" description="Helical" evidence="6">
    <location>
        <begin position="371"/>
        <end position="390"/>
    </location>
</feature>
<evidence type="ECO:0000256" key="2">
    <source>
        <dbReference type="ARBA" id="ARBA00022475"/>
    </source>
</evidence>
<feature type="transmembrane region" description="Helical" evidence="6">
    <location>
        <begin position="250"/>
        <end position="270"/>
    </location>
</feature>
<dbReference type="Gene3D" id="1.20.1250.20">
    <property type="entry name" value="MFS general substrate transporter like domains"/>
    <property type="match status" value="1"/>
</dbReference>
<sequence length="404" mass="42521">MLTFIRQNLRWLFGGFLLTMFSSFGQTFFIGLSSAEIRAHFSLSDGGLGLLYMTATLGSAATLPFLGRVLDVAPGWRVTAFTMPALAGACVLLAYAPNVALLVLALFLLRLLGQGMMSHIALTETGRWFAASRGRATSLVVLGYQGGEAILPALSVALAAAYGFRGIWLGSAAVLILALPLITGLLRKERAPRNEEAAAVSPVRSWTQGEVARDPLFYLLLTGVLAPPFIGTTIFFYLGTLAEIRGLDPAVFALAFPVKAALTVIFALVCGRLVDRFGAVRILPFFLLPLASACIAVAVTHSAAGVFVFMALLGVSYGLSSTLFGALWPEVYGTRYLGGVRALVSSGMVVATAIGPGLVGPLLDFGVPYEAQLYGMALWCAAACASLVFATRAVVARQQAPATA</sequence>
<keyword evidence="9" id="KW-1185">Reference proteome</keyword>
<proteinExistence type="predicted"/>
<dbReference type="AlphaFoldDB" id="A0A840I376"/>
<protein>
    <submittedName>
        <fullName evidence="8">MFS family permease</fullName>
    </submittedName>
</protein>
<feature type="domain" description="Major facilitator superfamily (MFS) profile" evidence="7">
    <location>
        <begin position="3"/>
        <end position="400"/>
    </location>
</feature>
<dbReference type="GO" id="GO:0005886">
    <property type="term" value="C:plasma membrane"/>
    <property type="evidence" value="ECO:0007669"/>
    <property type="project" value="UniProtKB-SubCell"/>
</dbReference>
<feature type="transmembrane region" description="Helical" evidence="6">
    <location>
        <begin position="47"/>
        <end position="66"/>
    </location>
</feature>
<reference evidence="8 9" key="1">
    <citation type="submission" date="2020-08" db="EMBL/GenBank/DDBJ databases">
        <title>Genomic Encyclopedia of Type Strains, Phase IV (KMG-IV): sequencing the most valuable type-strain genomes for metagenomic binning, comparative biology and taxonomic classification.</title>
        <authorList>
            <person name="Goeker M."/>
        </authorList>
    </citation>
    <scope>NUCLEOTIDE SEQUENCE [LARGE SCALE GENOMIC DNA]</scope>
    <source>
        <strain evidence="8 9">DSM 102850</strain>
    </source>
</reference>
<evidence type="ECO:0000313" key="9">
    <source>
        <dbReference type="Proteomes" id="UP000563524"/>
    </source>
</evidence>
<feature type="transmembrane region" description="Helical" evidence="6">
    <location>
        <begin position="86"/>
        <end position="109"/>
    </location>
</feature>
<evidence type="ECO:0000256" key="3">
    <source>
        <dbReference type="ARBA" id="ARBA00022692"/>
    </source>
</evidence>
<dbReference type="InterPro" id="IPR020846">
    <property type="entry name" value="MFS_dom"/>
</dbReference>
<accession>A0A840I376</accession>
<dbReference type="EMBL" id="JACHOB010000003">
    <property type="protein sequence ID" value="MBB4659299.1"/>
    <property type="molecule type" value="Genomic_DNA"/>
</dbReference>
<keyword evidence="5 6" id="KW-0472">Membrane</keyword>
<organism evidence="8 9">
    <name type="scientific">Parvularcula dongshanensis</name>
    <dbReference type="NCBI Taxonomy" id="1173995"/>
    <lineage>
        <taxon>Bacteria</taxon>
        <taxon>Pseudomonadati</taxon>
        <taxon>Pseudomonadota</taxon>
        <taxon>Alphaproteobacteria</taxon>
        <taxon>Parvularculales</taxon>
        <taxon>Parvularculaceae</taxon>
        <taxon>Parvularcula</taxon>
    </lineage>
</organism>
<dbReference type="SUPFAM" id="SSF103473">
    <property type="entry name" value="MFS general substrate transporter"/>
    <property type="match status" value="1"/>
</dbReference>
<dbReference type="Proteomes" id="UP000563524">
    <property type="component" value="Unassembled WGS sequence"/>
</dbReference>